<dbReference type="Pfam" id="PF10543">
    <property type="entry name" value="ORF6N"/>
    <property type="match status" value="1"/>
</dbReference>
<keyword evidence="1" id="KW-0175">Coiled coil</keyword>
<reference evidence="3" key="1">
    <citation type="submission" date="2017-12" db="EMBL/GenBank/DDBJ databases">
        <title>Genome sequencing and analysis.</title>
        <authorList>
            <person name="Huang Y.-T."/>
        </authorList>
    </citation>
    <scope>NUCLEOTIDE SEQUENCE</scope>
    <source>
        <strain evidence="3">VGH116</strain>
    </source>
</reference>
<evidence type="ECO:0000256" key="1">
    <source>
        <dbReference type="SAM" id="Coils"/>
    </source>
</evidence>
<gene>
    <name evidence="3" type="ORF">CYG68_06485</name>
</gene>
<dbReference type="InterPro" id="IPR018873">
    <property type="entry name" value="KilA-N_DNA-bd_domain"/>
</dbReference>
<evidence type="ECO:0000313" key="3">
    <source>
        <dbReference type="EMBL" id="MBE8612065.1"/>
    </source>
</evidence>
<sequence>MKNKLTTIDATTLPVIEWKGVRVVTTETLAAGYGSTTNNIKVNHSRNAERFVEGKHYFKVEGSGLRELKHKVTQSNSVEIARNVKALILWTAQGAARHAKMLETDEAWSFFEKMEDAYFRPAPTEVSRKQLALMVIEAEDRAEAFSIENKQLNATVESLEKRFRKDMTITSFCKSLNGVNVSKVMSWAGERNWVFNSRRDQSKSPKWRVASYARDKYLTEEETQITPHGMDEFTKFTPVLLEKGCQRLFQLYMKGELPMKKTWNGKYSHDKAIYTAEGK</sequence>
<dbReference type="Proteomes" id="UP000650477">
    <property type="component" value="Unassembled WGS sequence"/>
</dbReference>
<dbReference type="EMBL" id="PKLF01000005">
    <property type="protein sequence ID" value="MBE8612065.1"/>
    <property type="molecule type" value="Genomic_DNA"/>
</dbReference>
<dbReference type="RefSeq" id="WP_193829625.1">
    <property type="nucleotide sequence ID" value="NZ_PKLF01000005.1"/>
</dbReference>
<dbReference type="AlphaFoldDB" id="A0A8I0PZY1"/>
<evidence type="ECO:0000313" key="4">
    <source>
        <dbReference type="Proteomes" id="UP000650477"/>
    </source>
</evidence>
<name>A0A8I0PZY1_MORMO</name>
<comment type="caution">
    <text evidence="3">The sequence shown here is derived from an EMBL/GenBank/DDBJ whole genome shotgun (WGS) entry which is preliminary data.</text>
</comment>
<feature type="domain" description="KilA-N DNA-binding" evidence="2">
    <location>
        <begin position="14"/>
        <end position="101"/>
    </location>
</feature>
<proteinExistence type="predicted"/>
<evidence type="ECO:0000259" key="2">
    <source>
        <dbReference type="Pfam" id="PF10543"/>
    </source>
</evidence>
<protein>
    <recommendedName>
        <fullName evidence="2">KilA-N DNA-binding domain-containing protein</fullName>
    </recommendedName>
</protein>
<accession>A0A8I0PZY1</accession>
<organism evidence="3 4">
    <name type="scientific">Morganella morganii</name>
    <name type="common">Proteus morganii</name>
    <dbReference type="NCBI Taxonomy" id="582"/>
    <lineage>
        <taxon>Bacteria</taxon>
        <taxon>Pseudomonadati</taxon>
        <taxon>Pseudomonadota</taxon>
        <taxon>Gammaproteobacteria</taxon>
        <taxon>Enterobacterales</taxon>
        <taxon>Morganellaceae</taxon>
        <taxon>Morganella</taxon>
    </lineage>
</organism>
<feature type="coiled-coil region" evidence="1">
    <location>
        <begin position="135"/>
        <end position="162"/>
    </location>
</feature>